<evidence type="ECO:0000313" key="2">
    <source>
        <dbReference type="EMBL" id="VEL38710.1"/>
    </source>
</evidence>
<sequence length="241" mass="25633">MVAAPFGLKRQAHDLENIRVVRRIVGRKQASGLRASKCRGLGSLGPRQVVTATTTATTTVTMPTCTTATSSSSCGRPPGCPSPQCPPPSGQKRRRPPRRPWSHCFAEPTSICWPVRMANEPNGQGATGRHRPLSQPQTQPPCATAGLDNQAHWAERHNCSADAESAAGQKQSGQASEVPDLGAGETVRQEMLANMCSECGAEFVCLGADGSSDSGSTDEEDERYLFNREQAFRPSGRTSAG</sequence>
<feature type="region of interest" description="Disordered" evidence="1">
    <location>
        <begin position="209"/>
        <end position="241"/>
    </location>
</feature>
<keyword evidence="3" id="KW-1185">Reference proteome</keyword>
<dbReference type="AlphaFoldDB" id="A0A3S5BT76"/>
<feature type="region of interest" description="Disordered" evidence="1">
    <location>
        <begin position="116"/>
        <end position="145"/>
    </location>
</feature>
<feature type="compositionally biased region" description="Pro residues" evidence="1">
    <location>
        <begin position="78"/>
        <end position="89"/>
    </location>
</feature>
<evidence type="ECO:0000256" key="1">
    <source>
        <dbReference type="SAM" id="MobiDB-lite"/>
    </source>
</evidence>
<feature type="region of interest" description="Disordered" evidence="1">
    <location>
        <begin position="158"/>
        <end position="179"/>
    </location>
</feature>
<dbReference type="EMBL" id="CAAALY010258722">
    <property type="protein sequence ID" value="VEL38710.1"/>
    <property type="molecule type" value="Genomic_DNA"/>
</dbReference>
<feature type="region of interest" description="Disordered" evidence="1">
    <location>
        <begin position="66"/>
        <end position="101"/>
    </location>
</feature>
<evidence type="ECO:0000313" key="3">
    <source>
        <dbReference type="Proteomes" id="UP000784294"/>
    </source>
</evidence>
<feature type="compositionally biased region" description="Basic residues" evidence="1">
    <location>
        <begin position="91"/>
        <end position="101"/>
    </location>
</feature>
<reference evidence="2" key="1">
    <citation type="submission" date="2018-11" db="EMBL/GenBank/DDBJ databases">
        <authorList>
            <consortium name="Pathogen Informatics"/>
        </authorList>
    </citation>
    <scope>NUCLEOTIDE SEQUENCE</scope>
</reference>
<dbReference type="Proteomes" id="UP000784294">
    <property type="component" value="Unassembled WGS sequence"/>
</dbReference>
<proteinExistence type="predicted"/>
<gene>
    <name evidence="2" type="ORF">PXEA_LOCUS32150</name>
</gene>
<accession>A0A3S5BT76</accession>
<protein>
    <submittedName>
        <fullName evidence="2">Uncharacterized protein</fullName>
    </submittedName>
</protein>
<name>A0A3S5BT76_9PLAT</name>
<organism evidence="2 3">
    <name type="scientific">Protopolystoma xenopodis</name>
    <dbReference type="NCBI Taxonomy" id="117903"/>
    <lineage>
        <taxon>Eukaryota</taxon>
        <taxon>Metazoa</taxon>
        <taxon>Spiralia</taxon>
        <taxon>Lophotrochozoa</taxon>
        <taxon>Platyhelminthes</taxon>
        <taxon>Monogenea</taxon>
        <taxon>Polyopisthocotylea</taxon>
        <taxon>Polystomatidea</taxon>
        <taxon>Polystomatidae</taxon>
        <taxon>Protopolystoma</taxon>
    </lineage>
</organism>
<comment type="caution">
    <text evidence="2">The sequence shown here is derived from an EMBL/GenBank/DDBJ whole genome shotgun (WGS) entry which is preliminary data.</text>
</comment>
<feature type="compositionally biased region" description="Low complexity" evidence="1">
    <location>
        <begin position="66"/>
        <end position="77"/>
    </location>
</feature>